<dbReference type="Gene3D" id="3.20.20.450">
    <property type="entry name" value="EAL domain"/>
    <property type="match status" value="1"/>
</dbReference>
<dbReference type="PANTHER" id="PTHR33121">
    <property type="entry name" value="CYCLIC DI-GMP PHOSPHODIESTERASE PDEF"/>
    <property type="match status" value="1"/>
</dbReference>
<dbReference type="SUPFAM" id="SSF54631">
    <property type="entry name" value="CBS-domain pair"/>
    <property type="match status" value="1"/>
</dbReference>
<organism evidence="2 3">
    <name type="scientific">Shewanella subflava</name>
    <dbReference type="NCBI Taxonomy" id="2986476"/>
    <lineage>
        <taxon>Bacteria</taxon>
        <taxon>Pseudomonadati</taxon>
        <taxon>Pseudomonadota</taxon>
        <taxon>Gammaproteobacteria</taxon>
        <taxon>Alteromonadales</taxon>
        <taxon>Shewanellaceae</taxon>
        <taxon>Shewanella</taxon>
    </lineage>
</organism>
<protein>
    <submittedName>
        <fullName evidence="2">EAL domain-containing protein</fullName>
    </submittedName>
</protein>
<dbReference type="RefSeq" id="WP_264728842.1">
    <property type="nucleotide sequence ID" value="NZ_JAPDMX010000033.1"/>
</dbReference>
<dbReference type="InterPro" id="IPR050706">
    <property type="entry name" value="Cyclic-di-GMP_PDE-like"/>
</dbReference>
<dbReference type="PROSITE" id="PS50883">
    <property type="entry name" value="EAL"/>
    <property type="match status" value="1"/>
</dbReference>
<dbReference type="NCBIfam" id="TIGR00229">
    <property type="entry name" value="sensory_box"/>
    <property type="match status" value="1"/>
</dbReference>
<evidence type="ECO:0000313" key="3">
    <source>
        <dbReference type="Proteomes" id="UP001163714"/>
    </source>
</evidence>
<gene>
    <name evidence="2" type="ORF">OHT75_17200</name>
</gene>
<feature type="domain" description="EAL" evidence="1">
    <location>
        <begin position="411"/>
        <end position="667"/>
    </location>
</feature>
<reference evidence="2" key="1">
    <citation type="submission" date="2022-10" db="EMBL/GenBank/DDBJ databases">
        <title>Shewanella flava sp. nov, isolated from the estuary of the Fenhe River into the Yellow River.</title>
        <authorList>
            <person name="Li Y."/>
        </authorList>
    </citation>
    <scope>NUCLEOTIDE SEQUENCE</scope>
    <source>
        <strain evidence="2">FYR11-62</strain>
    </source>
</reference>
<dbReference type="PANTHER" id="PTHR33121:SF79">
    <property type="entry name" value="CYCLIC DI-GMP PHOSPHODIESTERASE PDED-RELATED"/>
    <property type="match status" value="1"/>
</dbReference>
<dbReference type="InterPro" id="IPR046342">
    <property type="entry name" value="CBS_dom_sf"/>
</dbReference>
<dbReference type="InterPro" id="IPR035965">
    <property type="entry name" value="PAS-like_dom_sf"/>
</dbReference>
<dbReference type="InterPro" id="IPR000014">
    <property type="entry name" value="PAS"/>
</dbReference>
<dbReference type="EMBL" id="JAPDMX010000033">
    <property type="protein sequence ID" value="MCW3174213.1"/>
    <property type="molecule type" value="Genomic_DNA"/>
</dbReference>
<name>A0ABT3IDS6_9GAMM</name>
<dbReference type="Gene3D" id="3.30.450.20">
    <property type="entry name" value="PAS domain"/>
    <property type="match status" value="1"/>
</dbReference>
<dbReference type="SMART" id="SM00052">
    <property type="entry name" value="EAL"/>
    <property type="match status" value="1"/>
</dbReference>
<dbReference type="InterPro" id="IPR001633">
    <property type="entry name" value="EAL_dom"/>
</dbReference>
<sequence length="821" mass="93727">MTEFREHLLNHCFEWVWDIEKKRFFCGPFLSVILDKQSDDGIRFKQLVELLDGKQAEYLKINIEKAIDTKQVVHCHLVFTIAKCKFLAEVIIESGNFKKVTGKICFKRTLPNKQEETQLIKQLFFNSKKLLIVCGIQNRILMTNAIMTSCLGYEEYEVLGQTFSSFSSDEESNLQEHLFDCESSGSWSGEILMRHKTGKLIPFSAQIIYYPNSHEDKSFFIYQLKQLDFTYSEMTQFTNTKNYWNWHWDWNNKTDFFKSIDAIKTQIASDESIVVFVINTFCNTKVNSVFSRWLISQSIPKLKAIKNIVKLGVLNDDQICGLYVSTKIINNIHKDITSIFTTLLNNNEQSDHTQINCHIGVSVDSSDAHTNQELLSHAAQALASISAGGLQLLTHKIKYFDNRINKIYDRKSKLKTALINCLKLNKIHAVYQPIISTRTFKIEKVEALTRFDLAVSFKYTTQELIDIAEENDLIHEIDQRMISISIKELPSLSVILQNDNLGLSINRSMVFSPKNRATLNDTLTFIKQSNIEPSRITIELTESAIFTDNPKILDAINHVHENNIVLAIDDFGSGYTSFGSLTKLPAGLIKIDKEITTGIVHDKQRQLMIKMFAQFIHAMQGKIIVEGVETEEELKILLELQVDYIQGYLFSKPLSLTDHQDTLANIAATIEQLQLKALTTKNTQISSIMDLVMPTLLHIQPDDRIEDFMSMFEQTDRLAVLKDKQCIGFITQNEINAAISPYVNTNAETKHDRLTLTKRAHQIMIPVEHTCHSDLSIDALVKHFLMFPSSIMVVTGKTGIYLGSISIEQAKVVMANMLKQL</sequence>
<proteinExistence type="predicted"/>
<dbReference type="Pfam" id="PF00563">
    <property type="entry name" value="EAL"/>
    <property type="match status" value="1"/>
</dbReference>
<dbReference type="Proteomes" id="UP001163714">
    <property type="component" value="Unassembled WGS sequence"/>
</dbReference>
<dbReference type="SUPFAM" id="SSF55785">
    <property type="entry name" value="PYP-like sensor domain (PAS domain)"/>
    <property type="match status" value="1"/>
</dbReference>
<evidence type="ECO:0000259" key="1">
    <source>
        <dbReference type="PROSITE" id="PS50883"/>
    </source>
</evidence>
<dbReference type="SUPFAM" id="SSF141868">
    <property type="entry name" value="EAL domain-like"/>
    <property type="match status" value="1"/>
</dbReference>
<accession>A0ABT3IDS6</accession>
<evidence type="ECO:0000313" key="2">
    <source>
        <dbReference type="EMBL" id="MCW3174213.1"/>
    </source>
</evidence>
<dbReference type="Gene3D" id="3.10.580.10">
    <property type="entry name" value="CBS-domain"/>
    <property type="match status" value="1"/>
</dbReference>
<dbReference type="CDD" id="cd01948">
    <property type="entry name" value="EAL"/>
    <property type="match status" value="1"/>
</dbReference>
<keyword evidence="3" id="KW-1185">Reference proteome</keyword>
<dbReference type="InterPro" id="IPR035919">
    <property type="entry name" value="EAL_sf"/>
</dbReference>
<comment type="caution">
    <text evidence="2">The sequence shown here is derived from an EMBL/GenBank/DDBJ whole genome shotgun (WGS) entry which is preliminary data.</text>
</comment>